<evidence type="ECO:0000256" key="4">
    <source>
        <dbReference type="ARBA" id="ARBA00022490"/>
    </source>
</evidence>
<comment type="function">
    <text evidence="14">Cell wall formation.</text>
</comment>
<dbReference type="InterPro" id="IPR013221">
    <property type="entry name" value="Mur_ligase_cen"/>
</dbReference>
<evidence type="ECO:0000256" key="1">
    <source>
        <dbReference type="ARBA" id="ARBA00004496"/>
    </source>
</evidence>
<dbReference type="SUPFAM" id="SSF53244">
    <property type="entry name" value="MurD-like peptide ligases, peptide-binding domain"/>
    <property type="match status" value="1"/>
</dbReference>
<dbReference type="SUPFAM" id="SSF51984">
    <property type="entry name" value="MurCD N-terminal domain"/>
    <property type="match status" value="1"/>
</dbReference>
<comment type="similarity">
    <text evidence="14">Belongs to the MurCDEF family.</text>
</comment>
<dbReference type="GO" id="GO:0008360">
    <property type="term" value="P:regulation of cell shape"/>
    <property type="evidence" value="ECO:0007669"/>
    <property type="project" value="UniProtKB-KW"/>
</dbReference>
<evidence type="ECO:0000256" key="14">
    <source>
        <dbReference type="HAMAP-Rule" id="MF_00046"/>
    </source>
</evidence>
<dbReference type="OrthoDB" id="9804126at2"/>
<evidence type="ECO:0000256" key="6">
    <source>
        <dbReference type="ARBA" id="ARBA00022618"/>
    </source>
</evidence>
<dbReference type="RefSeq" id="WP_123379800.1">
    <property type="nucleotide sequence ID" value="NZ_RJKN01000004.1"/>
</dbReference>
<feature type="domain" description="Mur ligase C-terminal" evidence="16">
    <location>
        <begin position="350"/>
        <end position="480"/>
    </location>
</feature>
<evidence type="ECO:0000256" key="7">
    <source>
        <dbReference type="ARBA" id="ARBA00022741"/>
    </source>
</evidence>
<evidence type="ECO:0000259" key="15">
    <source>
        <dbReference type="Pfam" id="PF01225"/>
    </source>
</evidence>
<evidence type="ECO:0000256" key="13">
    <source>
        <dbReference type="ARBA" id="ARBA00047833"/>
    </source>
</evidence>
<evidence type="ECO:0000256" key="8">
    <source>
        <dbReference type="ARBA" id="ARBA00022840"/>
    </source>
</evidence>
<dbReference type="AlphaFoldDB" id="A0A3N1HKU9"/>
<dbReference type="InterPro" id="IPR004101">
    <property type="entry name" value="Mur_ligase_C"/>
</dbReference>
<dbReference type="InterPro" id="IPR036565">
    <property type="entry name" value="Mur-like_cat_sf"/>
</dbReference>
<dbReference type="GO" id="GO:0005737">
    <property type="term" value="C:cytoplasm"/>
    <property type="evidence" value="ECO:0007669"/>
    <property type="project" value="UniProtKB-SubCell"/>
</dbReference>
<keyword evidence="11 14" id="KW-0131">Cell cycle</keyword>
<evidence type="ECO:0000256" key="2">
    <source>
        <dbReference type="ARBA" id="ARBA00004752"/>
    </source>
</evidence>
<dbReference type="Gene3D" id="3.40.1190.10">
    <property type="entry name" value="Mur-like, catalytic domain"/>
    <property type="match status" value="1"/>
</dbReference>
<evidence type="ECO:0000256" key="11">
    <source>
        <dbReference type="ARBA" id="ARBA00023306"/>
    </source>
</evidence>
<accession>A0A3N1HKU9</accession>
<dbReference type="SUPFAM" id="SSF53623">
    <property type="entry name" value="MurD-like peptide ligases, catalytic domain"/>
    <property type="match status" value="1"/>
</dbReference>
<name>A0A3N1HKU9_9ACTN</name>
<comment type="caution">
    <text evidence="18">The sequence shown here is derived from an EMBL/GenBank/DDBJ whole genome shotgun (WGS) entry which is preliminary data.</text>
</comment>
<dbReference type="GO" id="GO:0005524">
    <property type="term" value="F:ATP binding"/>
    <property type="evidence" value="ECO:0007669"/>
    <property type="project" value="UniProtKB-UniRule"/>
</dbReference>
<evidence type="ECO:0000256" key="3">
    <source>
        <dbReference type="ARBA" id="ARBA00012211"/>
    </source>
</evidence>
<dbReference type="EC" id="6.3.2.8" evidence="3 14"/>
<evidence type="ECO:0000256" key="12">
    <source>
        <dbReference type="ARBA" id="ARBA00023316"/>
    </source>
</evidence>
<dbReference type="Pfam" id="PF02875">
    <property type="entry name" value="Mur_ligase_C"/>
    <property type="match status" value="1"/>
</dbReference>
<dbReference type="InterPro" id="IPR000713">
    <property type="entry name" value="Mur_ligase_N"/>
</dbReference>
<keyword evidence="9 14" id="KW-0133">Cell shape</keyword>
<dbReference type="InterPro" id="IPR005758">
    <property type="entry name" value="UDP-N-AcMur_Ala_ligase_MurC"/>
</dbReference>
<protein>
    <recommendedName>
        <fullName evidence="3 14">UDP-N-acetylmuramate--L-alanine ligase</fullName>
        <ecNumber evidence="3 14">6.3.2.8</ecNumber>
    </recommendedName>
    <alternativeName>
        <fullName evidence="14">UDP-N-acetylmuramoyl-L-alanine synthetase</fullName>
    </alternativeName>
</protein>
<dbReference type="PANTHER" id="PTHR43445:SF3">
    <property type="entry name" value="UDP-N-ACETYLMURAMATE--L-ALANINE LIGASE"/>
    <property type="match status" value="1"/>
</dbReference>
<dbReference type="EMBL" id="RJKN01000004">
    <property type="protein sequence ID" value="ROP43086.1"/>
    <property type="molecule type" value="Genomic_DNA"/>
</dbReference>
<keyword evidence="10 14" id="KW-0573">Peptidoglycan synthesis</keyword>
<dbReference type="GO" id="GO:0051301">
    <property type="term" value="P:cell division"/>
    <property type="evidence" value="ECO:0007669"/>
    <property type="project" value="UniProtKB-KW"/>
</dbReference>
<dbReference type="UniPathway" id="UPA00219"/>
<dbReference type="InterPro" id="IPR036615">
    <property type="entry name" value="Mur_ligase_C_dom_sf"/>
</dbReference>
<evidence type="ECO:0000256" key="10">
    <source>
        <dbReference type="ARBA" id="ARBA00022984"/>
    </source>
</evidence>
<evidence type="ECO:0000259" key="17">
    <source>
        <dbReference type="Pfam" id="PF08245"/>
    </source>
</evidence>
<dbReference type="GO" id="GO:0008763">
    <property type="term" value="F:UDP-N-acetylmuramate-L-alanine ligase activity"/>
    <property type="evidence" value="ECO:0007669"/>
    <property type="project" value="UniProtKB-UniRule"/>
</dbReference>
<reference evidence="18 19" key="1">
    <citation type="journal article" date="2015" name="Stand. Genomic Sci.">
        <title>Genomic Encyclopedia of Bacterial and Archaeal Type Strains, Phase III: the genomes of soil and plant-associated and newly described type strains.</title>
        <authorList>
            <person name="Whitman W.B."/>
            <person name="Woyke T."/>
            <person name="Klenk H.P."/>
            <person name="Zhou Y."/>
            <person name="Lilburn T.G."/>
            <person name="Beck B.J."/>
            <person name="De Vos P."/>
            <person name="Vandamme P."/>
            <person name="Eisen J.A."/>
            <person name="Garrity G."/>
            <person name="Hugenholtz P."/>
            <person name="Kyrpides N.C."/>
        </authorList>
    </citation>
    <scope>NUCLEOTIDE SEQUENCE [LARGE SCALE GENOMIC DNA]</scope>
    <source>
        <strain evidence="18 19">CECT 7306</strain>
    </source>
</reference>
<keyword evidence="12 14" id="KW-0961">Cell wall biogenesis/degradation</keyword>
<comment type="pathway">
    <text evidence="2 14">Cell wall biogenesis; peptidoglycan biosynthesis.</text>
</comment>
<gene>
    <name evidence="14" type="primary">murC</name>
    <name evidence="18" type="ORF">EDC03_1681</name>
</gene>
<sequence length="502" mass="50564">MSPAPVPAAADDLLGGDVPTVFDVAAPVPPADDLGGVHLVGVGGIGMSGIARVLLARGLRVSGSDAKDLPVLAVLRALGGDVGAGFDPARLEGAGTVVAGSAIRPDNPELLAARERGLRVLHRSQGLQALMADRRAVAVAGTNGKTTTTSMLVVTLQHAGLDPSFAVGGELTGAGTNAHDGTGDLFVAEADESDASFLVYAPELSVVTNVQPDHLDHYGTPAAVERAFGAFAGRVRPGGTLVVCADDPGAARLAAAVRAAGAQRPGRWPAVVTYGLDAAADVRLVDVAPAGGRISFRLLEGDVDHGVVDLGVPGVHNALDAAAAWTAATRLGVDPATARAGLESFTGTRRRFEPRGTADGVRVYDDYAHNPAKVAAAVATGRQVAGAGRLVVVFQPHLYSRTLDFAAEFGAALASADEVLVMDVYAAREDPVPGVTGALVAGAVPLPAERVTYLPSWGDAAGAAAGRARPGDLVLTVGAGDVTMVAAEVLDVLARRGSGGPA</sequence>
<keyword evidence="6 14" id="KW-0132">Cell division</keyword>
<dbReference type="Gene3D" id="3.40.50.720">
    <property type="entry name" value="NAD(P)-binding Rossmann-like Domain"/>
    <property type="match status" value="1"/>
</dbReference>
<dbReference type="Gene3D" id="3.90.190.20">
    <property type="entry name" value="Mur ligase, C-terminal domain"/>
    <property type="match status" value="1"/>
</dbReference>
<keyword evidence="5 14" id="KW-0436">Ligase</keyword>
<evidence type="ECO:0000259" key="16">
    <source>
        <dbReference type="Pfam" id="PF02875"/>
    </source>
</evidence>
<keyword evidence="7 14" id="KW-0547">Nucleotide-binding</keyword>
<dbReference type="PANTHER" id="PTHR43445">
    <property type="entry name" value="UDP-N-ACETYLMURAMATE--L-ALANINE LIGASE-RELATED"/>
    <property type="match status" value="1"/>
</dbReference>
<keyword evidence="8 14" id="KW-0067">ATP-binding</keyword>
<dbReference type="FunCoup" id="A0A3N1HKU9">
    <property type="interactions" value="59"/>
</dbReference>
<dbReference type="GO" id="GO:0071555">
    <property type="term" value="P:cell wall organization"/>
    <property type="evidence" value="ECO:0007669"/>
    <property type="project" value="UniProtKB-KW"/>
</dbReference>
<evidence type="ECO:0000256" key="9">
    <source>
        <dbReference type="ARBA" id="ARBA00022960"/>
    </source>
</evidence>
<organism evidence="18 19">
    <name type="scientific">Pseudokineococcus lusitanus</name>
    <dbReference type="NCBI Taxonomy" id="763993"/>
    <lineage>
        <taxon>Bacteria</taxon>
        <taxon>Bacillati</taxon>
        <taxon>Actinomycetota</taxon>
        <taxon>Actinomycetes</taxon>
        <taxon>Kineosporiales</taxon>
        <taxon>Kineosporiaceae</taxon>
        <taxon>Pseudokineococcus</taxon>
    </lineage>
</organism>
<dbReference type="Pfam" id="PF01225">
    <property type="entry name" value="Mur_ligase"/>
    <property type="match status" value="1"/>
</dbReference>
<proteinExistence type="inferred from homology"/>
<feature type="domain" description="Mur ligase N-terminal catalytic" evidence="15">
    <location>
        <begin position="37"/>
        <end position="134"/>
    </location>
</feature>
<dbReference type="InParanoid" id="A0A3N1HKU9"/>
<dbReference type="GO" id="GO:0009252">
    <property type="term" value="P:peptidoglycan biosynthetic process"/>
    <property type="evidence" value="ECO:0007669"/>
    <property type="project" value="UniProtKB-UniRule"/>
</dbReference>
<evidence type="ECO:0000313" key="18">
    <source>
        <dbReference type="EMBL" id="ROP43086.1"/>
    </source>
</evidence>
<keyword evidence="19" id="KW-1185">Reference proteome</keyword>
<evidence type="ECO:0000256" key="5">
    <source>
        <dbReference type="ARBA" id="ARBA00022598"/>
    </source>
</evidence>
<comment type="catalytic activity">
    <reaction evidence="13 14">
        <text>UDP-N-acetyl-alpha-D-muramate + L-alanine + ATP = UDP-N-acetyl-alpha-D-muramoyl-L-alanine + ADP + phosphate + H(+)</text>
        <dbReference type="Rhea" id="RHEA:23372"/>
        <dbReference type="ChEBI" id="CHEBI:15378"/>
        <dbReference type="ChEBI" id="CHEBI:30616"/>
        <dbReference type="ChEBI" id="CHEBI:43474"/>
        <dbReference type="ChEBI" id="CHEBI:57972"/>
        <dbReference type="ChEBI" id="CHEBI:70757"/>
        <dbReference type="ChEBI" id="CHEBI:83898"/>
        <dbReference type="ChEBI" id="CHEBI:456216"/>
        <dbReference type="EC" id="6.3.2.8"/>
    </reaction>
</comment>
<feature type="domain" description="Mur ligase central" evidence="17">
    <location>
        <begin position="139"/>
        <end position="327"/>
    </location>
</feature>
<comment type="subcellular location">
    <subcellularLocation>
        <location evidence="1 14">Cytoplasm</location>
    </subcellularLocation>
</comment>
<keyword evidence="4 14" id="KW-0963">Cytoplasm</keyword>
<dbReference type="HAMAP" id="MF_00046">
    <property type="entry name" value="MurC"/>
    <property type="match status" value="1"/>
</dbReference>
<dbReference type="NCBIfam" id="TIGR01082">
    <property type="entry name" value="murC"/>
    <property type="match status" value="1"/>
</dbReference>
<dbReference type="Pfam" id="PF08245">
    <property type="entry name" value="Mur_ligase_M"/>
    <property type="match status" value="1"/>
</dbReference>
<evidence type="ECO:0000313" key="19">
    <source>
        <dbReference type="Proteomes" id="UP000276232"/>
    </source>
</evidence>
<dbReference type="Proteomes" id="UP000276232">
    <property type="component" value="Unassembled WGS sequence"/>
</dbReference>
<dbReference type="InterPro" id="IPR050061">
    <property type="entry name" value="MurCDEF_pg_biosynth"/>
</dbReference>
<feature type="binding site" evidence="14">
    <location>
        <begin position="141"/>
        <end position="147"/>
    </location>
    <ligand>
        <name>ATP</name>
        <dbReference type="ChEBI" id="CHEBI:30616"/>
    </ligand>
</feature>